<evidence type="ECO:0000313" key="3">
    <source>
        <dbReference type="EMBL" id="MBP2002557.1"/>
    </source>
</evidence>
<feature type="coiled-coil region" evidence="1">
    <location>
        <begin position="59"/>
        <end position="86"/>
    </location>
</feature>
<comment type="caution">
    <text evidence="3">The sequence shown here is derived from an EMBL/GenBank/DDBJ whole genome shotgun (WGS) entry which is preliminary data.</text>
</comment>
<evidence type="ECO:0000256" key="1">
    <source>
        <dbReference type="SAM" id="Coils"/>
    </source>
</evidence>
<dbReference type="Proteomes" id="UP001519288">
    <property type="component" value="Unassembled WGS sequence"/>
</dbReference>
<accession>A0ABS4JLG8</accession>
<name>A0ABS4JLG8_9BACL</name>
<gene>
    <name evidence="3" type="ORF">J2Z69_003643</name>
</gene>
<keyword evidence="2" id="KW-0812">Transmembrane</keyword>
<keyword evidence="4" id="KW-1185">Reference proteome</keyword>
<proteinExistence type="predicted"/>
<organism evidence="3 4">
    <name type="scientific">Paenibacillus shirakamiensis</name>
    <dbReference type="NCBI Taxonomy" id="1265935"/>
    <lineage>
        <taxon>Bacteria</taxon>
        <taxon>Bacillati</taxon>
        <taxon>Bacillota</taxon>
        <taxon>Bacilli</taxon>
        <taxon>Bacillales</taxon>
        <taxon>Paenibacillaceae</taxon>
        <taxon>Paenibacillus</taxon>
    </lineage>
</organism>
<keyword evidence="2" id="KW-0472">Membrane</keyword>
<dbReference type="EMBL" id="JAGGLD010000009">
    <property type="protein sequence ID" value="MBP2002557.1"/>
    <property type="molecule type" value="Genomic_DNA"/>
</dbReference>
<sequence>MQDVNALVTLQISLARIEETLKPLAALVQTVAEVKDVSREALLSAHQANQKLELLEPAVSRAQEAAEEALRNAATAMEKLNTQDENRKWVRRSFYGPLISSIAAVLSAAILAYIGLSGR</sequence>
<keyword evidence="1" id="KW-0175">Coiled coil</keyword>
<evidence type="ECO:0000256" key="2">
    <source>
        <dbReference type="SAM" id="Phobius"/>
    </source>
</evidence>
<evidence type="ECO:0000313" key="4">
    <source>
        <dbReference type="Proteomes" id="UP001519288"/>
    </source>
</evidence>
<protein>
    <submittedName>
        <fullName evidence="3">Nucleic acid-binding Zn-ribbon protein</fullName>
    </submittedName>
</protein>
<feature type="transmembrane region" description="Helical" evidence="2">
    <location>
        <begin position="94"/>
        <end position="116"/>
    </location>
</feature>
<reference evidence="3 4" key="1">
    <citation type="submission" date="2021-03" db="EMBL/GenBank/DDBJ databases">
        <title>Genomic Encyclopedia of Type Strains, Phase IV (KMG-IV): sequencing the most valuable type-strain genomes for metagenomic binning, comparative biology and taxonomic classification.</title>
        <authorList>
            <person name="Goeker M."/>
        </authorList>
    </citation>
    <scope>NUCLEOTIDE SEQUENCE [LARGE SCALE GENOMIC DNA]</scope>
    <source>
        <strain evidence="3 4">DSM 26806</strain>
    </source>
</reference>
<keyword evidence="2" id="KW-1133">Transmembrane helix</keyword>